<dbReference type="PATRIC" id="fig|39960.10.peg.2525"/>
<organism evidence="1 2">
    <name type="scientific">Erythrobacter litoralis</name>
    <dbReference type="NCBI Taxonomy" id="39960"/>
    <lineage>
        <taxon>Bacteria</taxon>
        <taxon>Pseudomonadati</taxon>
        <taxon>Pseudomonadota</taxon>
        <taxon>Alphaproteobacteria</taxon>
        <taxon>Sphingomonadales</taxon>
        <taxon>Erythrobacteraceae</taxon>
        <taxon>Erythrobacter/Porphyrobacter group</taxon>
        <taxon>Erythrobacter</taxon>
    </lineage>
</organism>
<dbReference type="EMBL" id="JMIX01000006">
    <property type="protein sequence ID" value="KEO93347.1"/>
    <property type="molecule type" value="Genomic_DNA"/>
</dbReference>
<dbReference type="RefSeq" id="WP_034903385.1">
    <property type="nucleotide sequence ID" value="NZ_CP017057.1"/>
</dbReference>
<dbReference type="OrthoDB" id="5145750at2"/>
<reference evidence="1 2" key="1">
    <citation type="submission" date="2014-04" db="EMBL/GenBank/DDBJ databases">
        <title>A comprehensive comparison of genomes of Erythrobacter spp. Strains.</title>
        <authorList>
            <person name="Zheng Q."/>
        </authorList>
    </citation>
    <scope>NUCLEOTIDE SEQUENCE [LARGE SCALE GENOMIC DNA]</scope>
    <source>
        <strain evidence="1 2">DSM 8509</strain>
    </source>
</reference>
<evidence type="ECO:0000313" key="2">
    <source>
        <dbReference type="Proteomes" id="UP000027866"/>
    </source>
</evidence>
<dbReference type="AlphaFoldDB" id="A0A074N5U1"/>
<comment type="caution">
    <text evidence="1">The sequence shown here is derived from an EMBL/GenBank/DDBJ whole genome shotgun (WGS) entry which is preliminary data.</text>
</comment>
<gene>
    <name evidence="1" type="ORF">EH32_11545</name>
</gene>
<sequence length="101" mass="10450">MSVAGTYKTVVKSPMGDQTGTFTVVPGDDGNTFTGTMAGGMGQMDVEEGKIDGNTLTWKMNMTVPMPMTLECEATVEGEQMTGSVNAGAFGAMPLTGEKEG</sequence>
<dbReference type="KEGG" id="elq:Ga0102493_11270"/>
<evidence type="ECO:0000313" key="1">
    <source>
        <dbReference type="EMBL" id="KEO93347.1"/>
    </source>
</evidence>
<accession>A0A074N5U1</accession>
<keyword evidence="2" id="KW-1185">Reference proteome</keyword>
<protein>
    <submittedName>
        <fullName evidence="1">Signal peptide protein</fullName>
    </submittedName>
</protein>
<dbReference type="Proteomes" id="UP000027866">
    <property type="component" value="Unassembled WGS sequence"/>
</dbReference>
<name>A0A074N5U1_9SPHN</name>
<proteinExistence type="predicted"/>